<dbReference type="InterPro" id="IPR002611">
    <property type="entry name" value="IstB_ATP-bd"/>
</dbReference>
<gene>
    <name evidence="2" type="ORF">EMEDMD4_1190014</name>
</gene>
<dbReference type="GO" id="GO:0005524">
    <property type="term" value="F:ATP binding"/>
    <property type="evidence" value="ECO:0007669"/>
    <property type="project" value="UniProtKB-KW"/>
</dbReference>
<dbReference type="AlphaFoldDB" id="A0A508WQB5"/>
<keyword evidence="2" id="KW-0067">ATP-binding</keyword>
<dbReference type="Gene3D" id="3.40.50.300">
    <property type="entry name" value="P-loop containing nucleotide triphosphate hydrolases"/>
    <property type="match status" value="1"/>
</dbReference>
<name>A0A508WQB5_9HYPH</name>
<dbReference type="Proteomes" id="UP000507954">
    <property type="component" value="Unassembled WGS sequence"/>
</dbReference>
<sequence length="123" mass="14215">MPRLFEDLALARLDGRFPRLVDKLARVQLLVLDDWGTHTLNDRQRLDLLEIFEERYRRKSTLITAQLPVAAWHEMIGEATLADAILDRIVHNAHRITLEGDSMRKRKTPTLLTGAEITEINHP</sequence>
<evidence type="ECO:0000259" key="1">
    <source>
        <dbReference type="Pfam" id="PF01695"/>
    </source>
</evidence>
<dbReference type="SUPFAM" id="SSF52540">
    <property type="entry name" value="P-loop containing nucleoside triphosphate hydrolases"/>
    <property type="match status" value="1"/>
</dbReference>
<dbReference type="Pfam" id="PF01695">
    <property type="entry name" value="IstB_IS21"/>
    <property type="match status" value="1"/>
</dbReference>
<dbReference type="EMBL" id="CABFNB010000023">
    <property type="protein sequence ID" value="VTZ59680.1"/>
    <property type="molecule type" value="Genomic_DNA"/>
</dbReference>
<protein>
    <submittedName>
        <fullName evidence="2">Insertion sequence ATP-binding protein y4bM/y4kI/y4tA</fullName>
    </submittedName>
</protein>
<keyword evidence="2" id="KW-0547">Nucleotide-binding</keyword>
<evidence type="ECO:0000313" key="2">
    <source>
        <dbReference type="EMBL" id="VTZ59680.1"/>
    </source>
</evidence>
<dbReference type="InterPro" id="IPR027417">
    <property type="entry name" value="P-loop_NTPase"/>
</dbReference>
<reference evidence="2" key="1">
    <citation type="submission" date="2019-06" db="EMBL/GenBank/DDBJ databases">
        <authorList>
            <person name="Le Quere A."/>
            <person name="Colella S."/>
        </authorList>
    </citation>
    <scope>NUCLEOTIDE SEQUENCE</scope>
    <source>
        <strain evidence="2">EmedicaeMD41</strain>
    </source>
</reference>
<proteinExistence type="predicted"/>
<feature type="domain" description="IstB-like ATP-binding" evidence="1">
    <location>
        <begin position="3"/>
        <end position="107"/>
    </location>
</feature>
<accession>A0A508WQB5</accession>
<organism evidence="2">
    <name type="scientific">Sinorhizobium medicae</name>
    <dbReference type="NCBI Taxonomy" id="110321"/>
    <lineage>
        <taxon>Bacteria</taxon>
        <taxon>Pseudomonadati</taxon>
        <taxon>Pseudomonadota</taxon>
        <taxon>Alphaproteobacteria</taxon>
        <taxon>Hyphomicrobiales</taxon>
        <taxon>Rhizobiaceae</taxon>
        <taxon>Sinorhizobium/Ensifer group</taxon>
        <taxon>Sinorhizobium</taxon>
    </lineage>
</organism>